<name>A0ABQ4C8Z7_9ACTN</name>
<comment type="caution">
    <text evidence="2">The sequence shown here is derived from an EMBL/GenBank/DDBJ whole genome shotgun (WGS) entry which is preliminary data.</text>
</comment>
<feature type="region of interest" description="Disordered" evidence="1">
    <location>
        <begin position="1"/>
        <end position="21"/>
    </location>
</feature>
<evidence type="ECO:0000313" key="2">
    <source>
        <dbReference type="EMBL" id="GIF59272.1"/>
    </source>
</evidence>
<keyword evidence="3" id="KW-1185">Reference proteome</keyword>
<sequence>MPGTGPTRHFPTGEVSRPGTQPFLLLPTSDSVTTSPVSTLIDISHRLRPRDYTIASLLHEHTMLTTDQLAIILFTNSITCRHRLGVLRSIGYLDRFIRRNQPGTPNVVCWIPGPLSARLTALSTGDTPPTPKALRERQDRIYANPALDHLIDTNWFGTRLLAHSRADTNTALLRWWSERTTANMFGQRIHPDGHGVWTDGTRQVGYFLELDRGTEPIGKLADKLNSHRRLRAEGGPSYPILFALPNRTREQNLHRRLAERPEPSLVVATTSPESGTDPADAVWRLVGNGRHRLALADLPASHGQPGPLNPGPPAADQHPLHHMH</sequence>
<proteinExistence type="predicted"/>
<dbReference type="Proteomes" id="UP000624325">
    <property type="component" value="Unassembled WGS sequence"/>
</dbReference>
<protein>
    <recommendedName>
        <fullName evidence="4">Protein involved in plasmid replication-relaxation</fullName>
    </recommendedName>
</protein>
<dbReference type="RefSeq" id="WP_275408312.1">
    <property type="nucleotide sequence ID" value="NZ_BAAALU010000018.1"/>
</dbReference>
<dbReference type="EMBL" id="BONC01000044">
    <property type="protein sequence ID" value="GIF59272.1"/>
    <property type="molecule type" value="Genomic_DNA"/>
</dbReference>
<feature type="region of interest" description="Disordered" evidence="1">
    <location>
        <begin position="298"/>
        <end position="324"/>
    </location>
</feature>
<accession>A0ABQ4C8Z7</accession>
<gene>
    <name evidence="2" type="ORF">Air01nite_53670</name>
</gene>
<dbReference type="Pfam" id="PF13814">
    <property type="entry name" value="Replic_Relax"/>
    <property type="match status" value="1"/>
</dbReference>
<organism evidence="2 3">
    <name type="scientific">Asanoa iriomotensis</name>
    <dbReference type="NCBI Taxonomy" id="234613"/>
    <lineage>
        <taxon>Bacteria</taxon>
        <taxon>Bacillati</taxon>
        <taxon>Actinomycetota</taxon>
        <taxon>Actinomycetes</taxon>
        <taxon>Micromonosporales</taxon>
        <taxon>Micromonosporaceae</taxon>
        <taxon>Asanoa</taxon>
    </lineage>
</organism>
<evidence type="ECO:0008006" key="4">
    <source>
        <dbReference type="Google" id="ProtNLM"/>
    </source>
</evidence>
<evidence type="ECO:0000256" key="1">
    <source>
        <dbReference type="SAM" id="MobiDB-lite"/>
    </source>
</evidence>
<reference evidence="2 3" key="1">
    <citation type="submission" date="2021-01" db="EMBL/GenBank/DDBJ databases">
        <title>Whole genome shotgun sequence of Asanoa iriomotensis NBRC 100142.</title>
        <authorList>
            <person name="Komaki H."/>
            <person name="Tamura T."/>
        </authorList>
    </citation>
    <scope>NUCLEOTIDE SEQUENCE [LARGE SCALE GENOMIC DNA]</scope>
    <source>
        <strain evidence="2 3">NBRC 100142</strain>
    </source>
</reference>
<evidence type="ECO:0000313" key="3">
    <source>
        <dbReference type="Proteomes" id="UP000624325"/>
    </source>
</evidence>
<dbReference type="InterPro" id="IPR025855">
    <property type="entry name" value="Replic_Relax"/>
</dbReference>